<reference evidence="1 2" key="1">
    <citation type="submission" date="2012-05" db="EMBL/GenBank/DDBJ databases">
        <authorList>
            <person name="Weinstock G."/>
            <person name="Sodergren E."/>
            <person name="Lobos E.A."/>
            <person name="Fulton L."/>
            <person name="Fulton R."/>
            <person name="Courtney L."/>
            <person name="Fronick C."/>
            <person name="O'Laughlin M."/>
            <person name="Godfrey J."/>
            <person name="Wilson R.M."/>
            <person name="Miner T."/>
            <person name="Farmer C."/>
            <person name="Delehaunty K."/>
            <person name="Cordes M."/>
            <person name="Minx P."/>
            <person name="Tomlinson C."/>
            <person name="Chen J."/>
            <person name="Wollam A."/>
            <person name="Pepin K.H."/>
            <person name="Bhonagiri V."/>
            <person name="Zhang X."/>
            <person name="Suruliraj S."/>
            <person name="Warren W."/>
            <person name="Mitreva M."/>
            <person name="Mardis E.R."/>
            <person name="Wilson R.K."/>
        </authorList>
    </citation>
    <scope>NUCLEOTIDE SEQUENCE [LARGE SCALE GENOMIC DNA]</scope>
    <source>
        <strain evidence="1 2">F0235</strain>
    </source>
</reference>
<name>L1M9W2_9CORY</name>
<dbReference type="STRING" id="1035195.HMPREF9997_02587"/>
<evidence type="ECO:0000313" key="2">
    <source>
        <dbReference type="Proteomes" id="UP000010445"/>
    </source>
</evidence>
<dbReference type="AlphaFoldDB" id="L1M9W2"/>
<dbReference type="EMBL" id="AMEM01000041">
    <property type="protein sequence ID" value="EKX87810.1"/>
    <property type="molecule type" value="Genomic_DNA"/>
</dbReference>
<dbReference type="HOGENOM" id="CLU_2552477_0_0_11"/>
<dbReference type="Proteomes" id="UP000010445">
    <property type="component" value="Unassembled WGS sequence"/>
</dbReference>
<proteinExistence type="predicted"/>
<evidence type="ECO:0000313" key="1">
    <source>
        <dbReference type="EMBL" id="EKX87810.1"/>
    </source>
</evidence>
<dbReference type="RefSeq" id="WP_006062391.1">
    <property type="nucleotide sequence ID" value="NZ_KB290824.1"/>
</dbReference>
<gene>
    <name evidence="1" type="ORF">HMPREF9997_02587</name>
</gene>
<comment type="caution">
    <text evidence="1">The sequence shown here is derived from an EMBL/GenBank/DDBJ whole genome shotgun (WGS) entry which is preliminary data.</text>
</comment>
<sequence>MFRWFNGTDNGMRYTAQFVARHLRNRSAEDYFNQPQFREVMELAGTKSTLRVARAYGKVSDDELPLRMAAAVIACELAKQST</sequence>
<protein>
    <submittedName>
        <fullName evidence="1">Uncharacterized protein</fullName>
    </submittedName>
</protein>
<organism evidence="1 2">
    <name type="scientific">Corynebacterium durum F0235</name>
    <dbReference type="NCBI Taxonomy" id="1035195"/>
    <lineage>
        <taxon>Bacteria</taxon>
        <taxon>Bacillati</taxon>
        <taxon>Actinomycetota</taxon>
        <taxon>Actinomycetes</taxon>
        <taxon>Mycobacteriales</taxon>
        <taxon>Corynebacteriaceae</taxon>
        <taxon>Corynebacterium</taxon>
    </lineage>
</organism>
<accession>L1M9W2</accession>
<dbReference type="PATRIC" id="fig|1035195.3.peg.2313"/>
<keyword evidence="2" id="KW-1185">Reference proteome</keyword>